<dbReference type="InterPro" id="IPR036866">
    <property type="entry name" value="RibonucZ/Hydroxyglut_hydro"/>
</dbReference>
<evidence type="ECO:0000313" key="3">
    <source>
        <dbReference type="Proteomes" id="UP000002774"/>
    </source>
</evidence>
<protein>
    <recommendedName>
        <fullName evidence="1">Metallo-beta-lactamase domain-containing protein</fullName>
    </recommendedName>
</protein>
<dbReference type="eggNOG" id="COG2220">
    <property type="taxonomic scope" value="Bacteria"/>
</dbReference>
<sequence>MYSSPNFDGKVFLNPIPTKTGGEGNMWPLLAEALKKHPNTKPAKPPGPFAVELHKLSHLPPDTLRITWMGHSSLLIEIDGKRFLTDPVWRNASPIQFLGPQRFFTAPIALADMPHLDGIIISHDHYDHLDDKTVVELSKKGTPFYCSLGVGLILQKWGIAKKQITEFDWWQELELGNGFKITAAPARHFSGRSIFNRNQTLWASYAIKGPVHNIYYGADSGIHPLFKEIGEKLGPFDMSMLEIGAFNELWKDIHMGPDNATDAQLALKSTLMMPIHWGTFNLAFHTWTDPVERVIEFAEQKQINLILPAPGETYVYNGKPYINKWWEEFM</sequence>
<dbReference type="PANTHER" id="PTHR15032:SF4">
    <property type="entry name" value="N-ACYL-PHOSPHATIDYLETHANOLAMINE-HYDROLYZING PHOSPHOLIPASE D"/>
    <property type="match status" value="1"/>
</dbReference>
<dbReference type="OrthoDB" id="9805728at2"/>
<evidence type="ECO:0000313" key="2">
    <source>
        <dbReference type="EMBL" id="EHQ25767.1"/>
    </source>
</evidence>
<dbReference type="SUPFAM" id="SSF56281">
    <property type="entry name" value="Metallo-hydrolase/oxidoreductase"/>
    <property type="match status" value="1"/>
</dbReference>
<accession>H1Y4D3</accession>
<dbReference type="Pfam" id="PF12706">
    <property type="entry name" value="Lactamase_B_2"/>
    <property type="match status" value="1"/>
</dbReference>
<dbReference type="GO" id="GO:0005737">
    <property type="term" value="C:cytoplasm"/>
    <property type="evidence" value="ECO:0007669"/>
    <property type="project" value="TreeGrafter"/>
</dbReference>
<dbReference type="Gene3D" id="3.60.15.10">
    <property type="entry name" value="Ribonuclease Z/Hydroxyacylglutathione hydrolase-like"/>
    <property type="match status" value="1"/>
</dbReference>
<dbReference type="STRING" id="714943.Mucpa_1610"/>
<gene>
    <name evidence="2" type="ORF">Mucpa_1610</name>
</gene>
<proteinExistence type="predicted"/>
<keyword evidence="3" id="KW-1185">Reference proteome</keyword>
<dbReference type="InterPro" id="IPR001279">
    <property type="entry name" value="Metallo-B-lactamas"/>
</dbReference>
<dbReference type="AlphaFoldDB" id="H1Y4D3"/>
<organism evidence="2 3">
    <name type="scientific">Mucilaginibacter paludis DSM 18603</name>
    <dbReference type="NCBI Taxonomy" id="714943"/>
    <lineage>
        <taxon>Bacteria</taxon>
        <taxon>Pseudomonadati</taxon>
        <taxon>Bacteroidota</taxon>
        <taxon>Sphingobacteriia</taxon>
        <taxon>Sphingobacteriales</taxon>
        <taxon>Sphingobacteriaceae</taxon>
        <taxon>Mucilaginibacter</taxon>
    </lineage>
</organism>
<name>H1Y4D3_9SPHI</name>
<reference evidence="2" key="1">
    <citation type="submission" date="2011-09" db="EMBL/GenBank/DDBJ databases">
        <title>The permanent draft genome of Mucilaginibacter paludis DSM 18603.</title>
        <authorList>
            <consortium name="US DOE Joint Genome Institute (JGI-PGF)"/>
            <person name="Lucas S."/>
            <person name="Han J."/>
            <person name="Lapidus A."/>
            <person name="Bruce D."/>
            <person name="Goodwin L."/>
            <person name="Pitluck S."/>
            <person name="Peters L."/>
            <person name="Kyrpides N."/>
            <person name="Mavromatis K."/>
            <person name="Ivanova N."/>
            <person name="Mikhailova N."/>
            <person name="Held B."/>
            <person name="Detter J.C."/>
            <person name="Tapia R."/>
            <person name="Han C."/>
            <person name="Land M."/>
            <person name="Hauser L."/>
            <person name="Markowitz V."/>
            <person name="Cheng J.-F."/>
            <person name="Hugenholtz P."/>
            <person name="Woyke T."/>
            <person name="Wu D."/>
            <person name="Tindall B."/>
            <person name="Brambilla E."/>
            <person name="Klenk H.-P."/>
            <person name="Eisen J.A."/>
        </authorList>
    </citation>
    <scope>NUCLEOTIDE SEQUENCE [LARGE SCALE GENOMIC DNA]</scope>
    <source>
        <strain evidence="2">DSM 18603</strain>
    </source>
</reference>
<dbReference type="Proteomes" id="UP000002774">
    <property type="component" value="Chromosome"/>
</dbReference>
<feature type="domain" description="Metallo-beta-lactamase" evidence="1">
    <location>
        <begin position="82"/>
        <end position="277"/>
    </location>
</feature>
<dbReference type="EMBL" id="CM001403">
    <property type="protein sequence ID" value="EHQ25767.1"/>
    <property type="molecule type" value="Genomic_DNA"/>
</dbReference>
<evidence type="ECO:0000259" key="1">
    <source>
        <dbReference type="Pfam" id="PF12706"/>
    </source>
</evidence>
<dbReference type="RefSeq" id="WP_008505648.1">
    <property type="nucleotide sequence ID" value="NZ_CM001403.1"/>
</dbReference>
<dbReference type="PANTHER" id="PTHR15032">
    <property type="entry name" value="N-ACYL-PHOSPHATIDYLETHANOLAMINE-HYDROLYZING PHOSPHOLIPASE D"/>
    <property type="match status" value="1"/>
</dbReference>
<dbReference type="HOGENOM" id="CLU_020884_0_2_10"/>